<name>A0A1F6UWE5_9PROT</name>
<dbReference type="Gene3D" id="3.40.50.720">
    <property type="entry name" value="NAD(P)-binding Rossmann-like Domain"/>
    <property type="match status" value="1"/>
</dbReference>
<evidence type="ECO:0000313" key="5">
    <source>
        <dbReference type="Proteomes" id="UP000179076"/>
    </source>
</evidence>
<dbReference type="SUPFAM" id="SSF51735">
    <property type="entry name" value="NAD(P)-binding Rossmann-fold domains"/>
    <property type="match status" value="1"/>
</dbReference>
<comment type="pathway">
    <text evidence="1">Bacterial outer membrane biogenesis; LPS O-antigen biosynthesis.</text>
</comment>
<comment type="similarity">
    <text evidence="2">Belongs to the NAD(P)-dependent epimerase/dehydratase family.</text>
</comment>
<dbReference type="EMBL" id="MFSP01000191">
    <property type="protein sequence ID" value="OGI61648.1"/>
    <property type="molecule type" value="Genomic_DNA"/>
</dbReference>
<dbReference type="InterPro" id="IPR001509">
    <property type="entry name" value="Epimerase_deHydtase"/>
</dbReference>
<evidence type="ECO:0000256" key="1">
    <source>
        <dbReference type="ARBA" id="ARBA00005125"/>
    </source>
</evidence>
<evidence type="ECO:0000259" key="3">
    <source>
        <dbReference type="Pfam" id="PF01370"/>
    </source>
</evidence>
<gene>
    <name evidence="4" type="ORF">A2W18_15155</name>
</gene>
<proteinExistence type="inferred from homology"/>
<accession>A0A1F6UWE5</accession>
<dbReference type="AlphaFoldDB" id="A0A1F6UWE5"/>
<dbReference type="Pfam" id="PF01370">
    <property type="entry name" value="Epimerase"/>
    <property type="match status" value="1"/>
</dbReference>
<dbReference type="InterPro" id="IPR036291">
    <property type="entry name" value="NAD(P)-bd_dom_sf"/>
</dbReference>
<reference evidence="4 5" key="1">
    <citation type="journal article" date="2016" name="Nat. Commun.">
        <title>Thousands of microbial genomes shed light on interconnected biogeochemical processes in an aquifer system.</title>
        <authorList>
            <person name="Anantharaman K."/>
            <person name="Brown C.T."/>
            <person name="Hug L.A."/>
            <person name="Sharon I."/>
            <person name="Castelle C.J."/>
            <person name="Probst A.J."/>
            <person name="Thomas B.C."/>
            <person name="Singh A."/>
            <person name="Wilkins M.J."/>
            <person name="Karaoz U."/>
            <person name="Brodie E.L."/>
            <person name="Williams K.H."/>
            <person name="Hubbard S.S."/>
            <person name="Banfield J.F."/>
        </authorList>
    </citation>
    <scope>NUCLEOTIDE SEQUENCE [LARGE SCALE GENOMIC DNA]</scope>
</reference>
<sequence>MKDETKLAGRVALVTGAAGFIGSALCRALNTAGATVHGVSRSPRESDRNMRWWQCDMLEVNDVRRIVSEAQPDVVFHLASQVTGLRSVDAVLPIFQANLVTTVNLLSALVGSGCERVVLTGSLEEPELDETAPVPCSPYAAAKFAAGVYGRMFHGLYNLPVVILKLFMVYGPAQQDVKKLIPYVTLSLLRGCAPDLSSGTREIDWVYVDDVVGAYLSAATAKGAVGHTIDIGSGSLVSARTIVEQLVEMINPRICPKFGAIPERPMEQVRVAKLAQAATLLDWKPRIQLREGLQRTVSWYRASVRDNAPSLVRSGER</sequence>
<feature type="domain" description="NAD-dependent epimerase/dehydratase" evidence="3">
    <location>
        <begin position="12"/>
        <end position="232"/>
    </location>
</feature>
<evidence type="ECO:0000256" key="2">
    <source>
        <dbReference type="ARBA" id="ARBA00007637"/>
    </source>
</evidence>
<evidence type="ECO:0000313" key="4">
    <source>
        <dbReference type="EMBL" id="OGI61648.1"/>
    </source>
</evidence>
<dbReference type="PANTHER" id="PTHR43000">
    <property type="entry name" value="DTDP-D-GLUCOSE 4,6-DEHYDRATASE-RELATED"/>
    <property type="match status" value="1"/>
</dbReference>
<protein>
    <recommendedName>
        <fullName evidence="3">NAD-dependent epimerase/dehydratase domain-containing protein</fullName>
    </recommendedName>
</protein>
<dbReference type="Proteomes" id="UP000179076">
    <property type="component" value="Unassembled WGS sequence"/>
</dbReference>
<organism evidence="4 5">
    <name type="scientific">Candidatus Muproteobacteria bacterium RBG_16_60_9</name>
    <dbReference type="NCBI Taxonomy" id="1817755"/>
    <lineage>
        <taxon>Bacteria</taxon>
        <taxon>Pseudomonadati</taxon>
        <taxon>Pseudomonadota</taxon>
        <taxon>Candidatus Muproteobacteria</taxon>
    </lineage>
</organism>
<comment type="caution">
    <text evidence="4">The sequence shown here is derived from an EMBL/GenBank/DDBJ whole genome shotgun (WGS) entry which is preliminary data.</text>
</comment>